<dbReference type="InterPro" id="IPR003439">
    <property type="entry name" value="ABC_transporter-like_ATP-bd"/>
</dbReference>
<accession>A0A7S4A902</accession>
<dbReference type="Gene3D" id="3.40.50.300">
    <property type="entry name" value="P-loop containing nucleotide triphosphate hydrolases"/>
    <property type="match status" value="2"/>
</dbReference>
<feature type="domain" description="ABC transporter" evidence="9">
    <location>
        <begin position="153"/>
        <end position="418"/>
    </location>
</feature>
<proteinExistence type="predicted"/>
<name>A0A7S4A902_9STRA</name>
<keyword evidence="7 8" id="KW-0472">Membrane</keyword>
<organism evidence="10">
    <name type="scientific">Pseudo-nitzschia australis</name>
    <dbReference type="NCBI Taxonomy" id="44445"/>
    <lineage>
        <taxon>Eukaryota</taxon>
        <taxon>Sar</taxon>
        <taxon>Stramenopiles</taxon>
        <taxon>Ochrophyta</taxon>
        <taxon>Bacillariophyta</taxon>
        <taxon>Bacillariophyceae</taxon>
        <taxon>Bacillariophycidae</taxon>
        <taxon>Bacillariales</taxon>
        <taxon>Bacillariaceae</taxon>
        <taxon>Pseudo-nitzschia</taxon>
    </lineage>
</organism>
<dbReference type="AlphaFoldDB" id="A0A7S4A902"/>
<dbReference type="Pfam" id="PF00005">
    <property type="entry name" value="ABC_tran"/>
    <property type="match status" value="2"/>
</dbReference>
<evidence type="ECO:0000256" key="5">
    <source>
        <dbReference type="ARBA" id="ARBA00022840"/>
    </source>
</evidence>
<dbReference type="PROSITE" id="PS50893">
    <property type="entry name" value="ABC_TRANSPORTER_2"/>
    <property type="match status" value="1"/>
</dbReference>
<dbReference type="GO" id="GO:0140359">
    <property type="term" value="F:ABC-type transporter activity"/>
    <property type="evidence" value="ECO:0007669"/>
    <property type="project" value="InterPro"/>
</dbReference>
<dbReference type="SUPFAM" id="SSF52540">
    <property type="entry name" value="P-loop containing nucleoside triphosphate hydrolases"/>
    <property type="match status" value="2"/>
</dbReference>
<dbReference type="PROSITE" id="PS00211">
    <property type="entry name" value="ABC_TRANSPORTER_1"/>
    <property type="match status" value="1"/>
</dbReference>
<evidence type="ECO:0000256" key="6">
    <source>
        <dbReference type="ARBA" id="ARBA00022989"/>
    </source>
</evidence>
<dbReference type="InterPro" id="IPR003593">
    <property type="entry name" value="AAA+_ATPase"/>
</dbReference>
<dbReference type="Pfam" id="PF01061">
    <property type="entry name" value="ABC2_membrane"/>
    <property type="match status" value="1"/>
</dbReference>
<feature type="transmembrane region" description="Helical" evidence="8">
    <location>
        <begin position="673"/>
        <end position="693"/>
    </location>
</feature>
<evidence type="ECO:0000256" key="3">
    <source>
        <dbReference type="ARBA" id="ARBA00022692"/>
    </source>
</evidence>
<dbReference type="PANTHER" id="PTHR19241">
    <property type="entry name" value="ATP-BINDING CASSETTE TRANSPORTER"/>
    <property type="match status" value="1"/>
</dbReference>
<dbReference type="GO" id="GO:0016887">
    <property type="term" value="F:ATP hydrolysis activity"/>
    <property type="evidence" value="ECO:0007669"/>
    <property type="project" value="InterPro"/>
</dbReference>
<keyword evidence="5" id="KW-0067">ATP-binding</keyword>
<dbReference type="InterPro" id="IPR017871">
    <property type="entry name" value="ABC_transporter-like_CS"/>
</dbReference>
<evidence type="ECO:0000259" key="9">
    <source>
        <dbReference type="PROSITE" id="PS50893"/>
    </source>
</evidence>
<feature type="transmembrane region" description="Helical" evidence="8">
    <location>
        <begin position="765"/>
        <end position="789"/>
    </location>
</feature>
<keyword evidence="3 8" id="KW-0812">Transmembrane</keyword>
<evidence type="ECO:0000256" key="4">
    <source>
        <dbReference type="ARBA" id="ARBA00022741"/>
    </source>
</evidence>
<keyword evidence="6 8" id="KW-1133">Transmembrane helix</keyword>
<gene>
    <name evidence="10" type="ORF">PAUS00366_LOCUS138</name>
</gene>
<sequence length="987" mass="109819">MASDGQNDSSSMVDLEGNDGAVPQDLQVAIIGFLEACREKDIPIPDRLGTEFMDVLSSSRKRAAADILTFSERLAENKEAYKKSISINPIVIEARAITAKLKTKRFGALARVKNGSFKHIERIDPTQAEKTGKNQIETVYSGAPVQNLWQKLMRTLQGDFSGKKIVEHYPVKNINLIFEQGKTYLVLGAPRSGKSSLLKLIADILPEDKDHKAGGEINVSRITPKTEGIVWSNVVGYIDQIERLHPYLTVKETCEFAFQCRRGGTHRTPLHDIGPEAEAIIKKMDDEDYLVTTVLKSMGLTRVEDTFVGDQETVRGVSGGERKRVTVGEMSLEKYPILCMDEISTGLDAATTYDICKLLGEINALTRGIKVVTLLQPPPETFALFDDLILLCEGQVIYSGPVEEVVPYFESLGYRLPERMDAADWLQALATKDGSEFLEVEAKDHDGNIEAPKLHLTSDEFHLKFYESEQGKKILENLKSPIEGIKHDEEFMASNEAVNKIYKQRYRNSALRSLKLLIAREGLLWWRDKAGIKARIFQDLLMGIIAGTVFWQSWEDVSSVLGILFQSMLFTALGAMMKVAPQYAVRGVLYKHQDANFFPTWTYVVGRSLATVPSSMIDGIVYGTTVYWFVGLAHNDGASSGNYIMFVMITIMSSTGIGLLFSIFSAITKDRSTGQAAMSITLVLLILFSGFTVSPNNIPAYWIWLYWVNIFAWGFRGLIVNEYDSGKYDQITDITYLGKNLTVGQVVIRNIGFVDESAEPYSFEWAWYSILFSTVVCILSVVGASVVLVKIRFATGKSLSNATSEEMNDKEKVNIVETVLPFQRANLTFKDIHYTVVSSIGKEKIELLKGIDGVLKAGEMTALMGSSGAGKTTLMDVLSLRKSSGEITGEVRLNGHLQEERSFRRCTGYVEQFDVQTAQLTIRETCDFSAKLRLESTDPAVTPESTEHFIDQTLDMLELTPIQHYLVGSDATGGLSFEQKKTAIDCC</sequence>
<keyword evidence="4" id="KW-0547">Nucleotide-binding</keyword>
<feature type="transmembrane region" description="Helical" evidence="8">
    <location>
        <begin position="700"/>
        <end position="719"/>
    </location>
</feature>
<feature type="transmembrane region" description="Helical" evidence="8">
    <location>
        <begin position="560"/>
        <end position="580"/>
    </location>
</feature>
<reference evidence="10" key="1">
    <citation type="submission" date="2021-01" db="EMBL/GenBank/DDBJ databases">
        <authorList>
            <person name="Corre E."/>
            <person name="Pelletier E."/>
            <person name="Niang G."/>
            <person name="Scheremetjew M."/>
            <person name="Finn R."/>
            <person name="Kale V."/>
            <person name="Holt S."/>
            <person name="Cochrane G."/>
            <person name="Meng A."/>
            <person name="Brown T."/>
            <person name="Cohen L."/>
        </authorList>
    </citation>
    <scope>NUCLEOTIDE SEQUENCE</scope>
    <source>
        <strain evidence="10">10249 10 AB</strain>
    </source>
</reference>
<dbReference type="InterPro" id="IPR043926">
    <property type="entry name" value="ABCG_dom"/>
</dbReference>
<evidence type="ECO:0000256" key="7">
    <source>
        <dbReference type="ARBA" id="ARBA00023136"/>
    </source>
</evidence>
<dbReference type="InterPro" id="IPR013525">
    <property type="entry name" value="ABC2_TM"/>
</dbReference>
<comment type="subcellular location">
    <subcellularLocation>
        <location evidence="1">Membrane</location>
        <topology evidence="1">Multi-pass membrane protein</topology>
    </subcellularLocation>
</comment>
<feature type="transmembrane region" description="Helical" evidence="8">
    <location>
        <begin position="643"/>
        <end position="667"/>
    </location>
</feature>
<dbReference type="Pfam" id="PF19055">
    <property type="entry name" value="ABC2_membrane_7"/>
    <property type="match status" value="1"/>
</dbReference>
<protein>
    <recommendedName>
        <fullName evidence="9">ABC transporter domain-containing protein</fullName>
    </recommendedName>
</protein>
<keyword evidence="2" id="KW-0813">Transport</keyword>
<evidence type="ECO:0000256" key="1">
    <source>
        <dbReference type="ARBA" id="ARBA00004141"/>
    </source>
</evidence>
<dbReference type="EMBL" id="HBIX01000157">
    <property type="protein sequence ID" value="CAE0707418.1"/>
    <property type="molecule type" value="Transcribed_RNA"/>
</dbReference>
<dbReference type="SMART" id="SM00382">
    <property type="entry name" value="AAA"/>
    <property type="match status" value="1"/>
</dbReference>
<dbReference type="GO" id="GO:0016020">
    <property type="term" value="C:membrane"/>
    <property type="evidence" value="ECO:0007669"/>
    <property type="project" value="UniProtKB-SubCell"/>
</dbReference>
<evidence type="ECO:0000256" key="2">
    <source>
        <dbReference type="ARBA" id="ARBA00022448"/>
    </source>
</evidence>
<dbReference type="InterPro" id="IPR027417">
    <property type="entry name" value="P-loop_NTPase"/>
</dbReference>
<evidence type="ECO:0000313" key="10">
    <source>
        <dbReference type="EMBL" id="CAE0707418.1"/>
    </source>
</evidence>
<dbReference type="GO" id="GO:0005524">
    <property type="term" value="F:ATP binding"/>
    <property type="evidence" value="ECO:0007669"/>
    <property type="project" value="UniProtKB-KW"/>
</dbReference>
<evidence type="ECO:0000256" key="8">
    <source>
        <dbReference type="SAM" id="Phobius"/>
    </source>
</evidence>